<keyword evidence="12" id="KW-1185">Reference proteome</keyword>
<keyword evidence="7" id="KW-1133">Transmembrane helix</keyword>
<keyword evidence="4" id="KW-0997">Cell inner membrane</keyword>
<proteinExistence type="predicted"/>
<accession>A0A1H8IXG1</accession>
<evidence type="ECO:0000259" key="10">
    <source>
        <dbReference type="Pfam" id="PF11356"/>
    </source>
</evidence>
<gene>
    <name evidence="11" type="ORF">SAMN02745977_01890</name>
</gene>
<comment type="subcellular location">
    <subcellularLocation>
        <location evidence="1">Cell inner membrane</location>
    </subcellularLocation>
</comment>
<keyword evidence="2" id="KW-0813">Transport</keyword>
<evidence type="ECO:0000256" key="9">
    <source>
        <dbReference type="SAM" id="MobiDB-lite"/>
    </source>
</evidence>
<evidence type="ECO:0000256" key="3">
    <source>
        <dbReference type="ARBA" id="ARBA00022475"/>
    </source>
</evidence>
<evidence type="ECO:0000256" key="1">
    <source>
        <dbReference type="ARBA" id="ARBA00004533"/>
    </source>
</evidence>
<evidence type="ECO:0000256" key="4">
    <source>
        <dbReference type="ARBA" id="ARBA00022519"/>
    </source>
</evidence>
<dbReference type="GO" id="GO:0005886">
    <property type="term" value="C:plasma membrane"/>
    <property type="evidence" value="ECO:0007669"/>
    <property type="project" value="UniProtKB-SubCell"/>
</dbReference>
<protein>
    <submittedName>
        <fullName evidence="11">Type IV pilus biogenesis</fullName>
    </submittedName>
</protein>
<feature type="region of interest" description="Disordered" evidence="9">
    <location>
        <begin position="177"/>
        <end position="237"/>
    </location>
</feature>
<dbReference type="STRING" id="1121117.SAMN02745977_01890"/>
<dbReference type="InterPro" id="IPR024961">
    <property type="entry name" value="T2SS_GspC_N"/>
</dbReference>
<evidence type="ECO:0000256" key="2">
    <source>
        <dbReference type="ARBA" id="ARBA00022448"/>
    </source>
</evidence>
<dbReference type="AlphaFoldDB" id="A0A1H8IXG1"/>
<evidence type="ECO:0000256" key="8">
    <source>
        <dbReference type="ARBA" id="ARBA00023136"/>
    </source>
</evidence>
<evidence type="ECO:0000313" key="11">
    <source>
        <dbReference type="EMBL" id="SEN73029.1"/>
    </source>
</evidence>
<dbReference type="GO" id="GO:0015031">
    <property type="term" value="P:protein transport"/>
    <property type="evidence" value="ECO:0007669"/>
    <property type="project" value="UniProtKB-KW"/>
</dbReference>
<organism evidence="11 12">
    <name type="scientific">Brachymonas denitrificans DSM 15123</name>
    <dbReference type="NCBI Taxonomy" id="1121117"/>
    <lineage>
        <taxon>Bacteria</taxon>
        <taxon>Pseudomonadati</taxon>
        <taxon>Pseudomonadota</taxon>
        <taxon>Betaproteobacteria</taxon>
        <taxon>Burkholderiales</taxon>
        <taxon>Comamonadaceae</taxon>
        <taxon>Brachymonas</taxon>
    </lineage>
</organism>
<name>A0A1H8IXG1_9BURK</name>
<dbReference type="EMBL" id="FOCW01000005">
    <property type="protein sequence ID" value="SEN73029.1"/>
    <property type="molecule type" value="Genomic_DNA"/>
</dbReference>
<sequence length="237" mass="24006">MSLQERWGVRLLSLLVWLLLAGSLAFWLLGTRGDAAMAGAMVADTALHAEEEAMARLLGHVDAPAEPVAAADNAHVQAAGTDRFVLQGAVANQFGTGIAVIAVEGQPARPFRVGREVAEGWTLQAVGRRSATLRGKSGREVTLSFAAAGTGAKLAGGVPPHGASATPVQPVVPVAPAVQTTPSVPGGRMSRAQSTATADTGSGGGASVSIQATTPVDAGNDNASSTDESPSRRRNDD</sequence>
<evidence type="ECO:0000256" key="5">
    <source>
        <dbReference type="ARBA" id="ARBA00022692"/>
    </source>
</evidence>
<keyword evidence="3" id="KW-1003">Cell membrane</keyword>
<evidence type="ECO:0000313" key="12">
    <source>
        <dbReference type="Proteomes" id="UP000199531"/>
    </source>
</evidence>
<reference evidence="11 12" key="1">
    <citation type="submission" date="2016-10" db="EMBL/GenBank/DDBJ databases">
        <authorList>
            <person name="de Groot N.N."/>
        </authorList>
    </citation>
    <scope>NUCLEOTIDE SEQUENCE [LARGE SCALE GENOMIC DNA]</scope>
    <source>
        <strain evidence="11 12">DSM 15123</strain>
    </source>
</reference>
<keyword evidence="8" id="KW-0472">Membrane</keyword>
<feature type="domain" description="Type II secretion system protein GspC N-terminal" evidence="10">
    <location>
        <begin position="14"/>
        <end position="143"/>
    </location>
</feature>
<keyword evidence="5" id="KW-0812">Transmembrane</keyword>
<evidence type="ECO:0000256" key="7">
    <source>
        <dbReference type="ARBA" id="ARBA00022989"/>
    </source>
</evidence>
<keyword evidence="6" id="KW-0653">Protein transport</keyword>
<dbReference type="Pfam" id="PF11356">
    <property type="entry name" value="T2SSC"/>
    <property type="match status" value="1"/>
</dbReference>
<evidence type="ECO:0000256" key="6">
    <source>
        <dbReference type="ARBA" id="ARBA00022927"/>
    </source>
</evidence>
<dbReference type="Proteomes" id="UP000199531">
    <property type="component" value="Unassembled WGS sequence"/>
</dbReference>